<organism evidence="1 2">
    <name type="scientific">Neisseria chenwenguii</name>
    <dbReference type="NCBI Taxonomy" id="1853278"/>
    <lineage>
        <taxon>Bacteria</taxon>
        <taxon>Pseudomonadati</taxon>
        <taxon>Pseudomonadota</taxon>
        <taxon>Betaproteobacteria</taxon>
        <taxon>Neisseriales</taxon>
        <taxon>Neisseriaceae</taxon>
        <taxon>Neisseria</taxon>
    </lineage>
</organism>
<dbReference type="RefSeq" id="WP_089036825.1">
    <property type="nucleotide sequence ID" value="NZ_CP022278.1"/>
</dbReference>
<gene>
    <name evidence="1" type="ORF">BG910_10685</name>
</gene>
<dbReference type="OrthoDB" id="5496259at2"/>
<dbReference type="KEGG" id="nei:BG910_10685"/>
<dbReference type="AlphaFoldDB" id="A0A220S469"/>
<dbReference type="PROSITE" id="PS00409">
    <property type="entry name" value="PROKAR_NTER_METHYL"/>
    <property type="match status" value="1"/>
</dbReference>
<evidence type="ECO:0000313" key="2">
    <source>
        <dbReference type="Proteomes" id="UP000198238"/>
    </source>
</evidence>
<accession>A0A220S469</accession>
<dbReference type="Proteomes" id="UP000198238">
    <property type="component" value="Chromosome"/>
</dbReference>
<dbReference type="Pfam" id="PF07963">
    <property type="entry name" value="N_methyl"/>
    <property type="match status" value="1"/>
</dbReference>
<name>A0A220S469_9NEIS</name>
<sequence length="315" mass="34082">MKSKRLPQFTHMQKMHGFSLIEFLVASALSMIVLIAATSGYFSTRTLNNTASERMNAQQDLRNAANMITRDARMAGSFGCFNMATHEAKDVLQDKGAQFFSLKDPFLPVKEVGSSGFTEGGFVPDTKNKALIFQYGTDDSANDATRVVSSCNVLARTNTAIKTIADARAADALNIATDDEDGTISIMRHTVNAYVIGTAGSQKGLFRFQLDDDGTWSNPQLLMKGVDSWTINYTYISQCPTGTVPEEKFEQTNTFKKTNPTGSTVTTPPTPVLISLKLKGKGTNGDIAAGTDNNVQIYNINANVRGGNTCADRAV</sequence>
<proteinExistence type="predicted"/>
<protein>
    <submittedName>
        <fullName evidence="1">Pilus assembly protein PilW</fullName>
    </submittedName>
</protein>
<dbReference type="InterPro" id="IPR012902">
    <property type="entry name" value="N_methyl_site"/>
</dbReference>
<evidence type="ECO:0000313" key="1">
    <source>
        <dbReference type="EMBL" id="ASK28133.1"/>
    </source>
</evidence>
<dbReference type="EMBL" id="CP022278">
    <property type="protein sequence ID" value="ASK28133.1"/>
    <property type="molecule type" value="Genomic_DNA"/>
</dbReference>
<keyword evidence="2" id="KW-1185">Reference proteome</keyword>
<reference evidence="1 2" key="1">
    <citation type="submission" date="2017-06" db="EMBL/GenBank/DDBJ databases">
        <title>Neisseria chenwenguii sp. nov., isolated from the intestinal contents of Tibetan Plateau Pika in Yushu, Qinghai Province, China.</title>
        <authorList>
            <person name="Zhang G."/>
        </authorList>
    </citation>
    <scope>NUCLEOTIDE SEQUENCE [LARGE SCALE GENOMIC DNA]</scope>
    <source>
        <strain evidence="1 2">10023</strain>
    </source>
</reference>